<feature type="compositionally biased region" description="Low complexity" evidence="2">
    <location>
        <begin position="24"/>
        <end position="35"/>
    </location>
</feature>
<evidence type="ECO:0000313" key="6">
    <source>
        <dbReference type="EMBL" id="UOO90865.1"/>
    </source>
</evidence>
<dbReference type="InterPro" id="IPR058790">
    <property type="entry name" value="BSH_CusB"/>
</dbReference>
<dbReference type="Gene3D" id="1.10.287.470">
    <property type="entry name" value="Helix hairpin bin"/>
    <property type="match status" value="2"/>
</dbReference>
<feature type="compositionally biased region" description="Polar residues" evidence="2">
    <location>
        <begin position="1"/>
        <end position="10"/>
    </location>
</feature>
<dbReference type="EMBL" id="CP091511">
    <property type="protein sequence ID" value="UOO90865.1"/>
    <property type="molecule type" value="Genomic_DNA"/>
</dbReference>
<dbReference type="InterPro" id="IPR058792">
    <property type="entry name" value="Beta-barrel_RND_2"/>
</dbReference>
<organism evidence="6 7">
    <name type="scientific">Vitreoscilla massiliensis</name>
    <dbReference type="NCBI Taxonomy" id="1689272"/>
    <lineage>
        <taxon>Bacteria</taxon>
        <taxon>Pseudomonadati</taxon>
        <taxon>Pseudomonadota</taxon>
        <taxon>Betaproteobacteria</taxon>
        <taxon>Neisseriales</taxon>
        <taxon>Neisseriaceae</taxon>
        <taxon>Vitreoscilla</taxon>
    </lineage>
</organism>
<gene>
    <name evidence="6" type="ORF">LVJ82_07860</name>
</gene>
<dbReference type="SUPFAM" id="SSF111369">
    <property type="entry name" value="HlyD-like secretion proteins"/>
    <property type="match status" value="2"/>
</dbReference>
<keyword evidence="3" id="KW-0812">Transmembrane</keyword>
<evidence type="ECO:0000256" key="2">
    <source>
        <dbReference type="SAM" id="MobiDB-lite"/>
    </source>
</evidence>
<evidence type="ECO:0000256" key="1">
    <source>
        <dbReference type="SAM" id="Coils"/>
    </source>
</evidence>
<evidence type="ECO:0000259" key="5">
    <source>
        <dbReference type="Pfam" id="PF25954"/>
    </source>
</evidence>
<evidence type="ECO:0000313" key="7">
    <source>
        <dbReference type="Proteomes" id="UP000832011"/>
    </source>
</evidence>
<accession>A0ABY4E534</accession>
<dbReference type="Gene3D" id="2.40.30.170">
    <property type="match status" value="1"/>
</dbReference>
<dbReference type="PANTHER" id="PTHR30386">
    <property type="entry name" value="MEMBRANE FUSION SUBUNIT OF EMRAB-TOLC MULTIDRUG EFFLUX PUMP"/>
    <property type="match status" value="1"/>
</dbReference>
<dbReference type="Gene3D" id="2.40.50.100">
    <property type="match status" value="1"/>
</dbReference>
<dbReference type="PANTHER" id="PTHR30386:SF24">
    <property type="entry name" value="MULTIDRUG RESISTANCE EFFLUX PUMP"/>
    <property type="match status" value="1"/>
</dbReference>
<dbReference type="RefSeq" id="WP_058305354.1">
    <property type="nucleotide sequence ID" value="NZ_CABKVG010000006.1"/>
</dbReference>
<keyword evidence="7" id="KW-1185">Reference proteome</keyword>
<dbReference type="InterPro" id="IPR050739">
    <property type="entry name" value="MFP"/>
</dbReference>
<evidence type="ECO:0000259" key="4">
    <source>
        <dbReference type="Pfam" id="PF25919"/>
    </source>
</evidence>
<protein>
    <submittedName>
        <fullName evidence="6">HlyD family secretion protein</fullName>
    </submittedName>
</protein>
<keyword evidence="3" id="KW-0472">Membrane</keyword>
<name>A0ABY4E534_9NEIS</name>
<dbReference type="Pfam" id="PF25919">
    <property type="entry name" value="BSH_CusB"/>
    <property type="match status" value="1"/>
</dbReference>
<sequence>MSESSNNNEAQRPVNADTAPTKPAADVAAKSDGAAQTAVPADGGKSKTTVSVADNWHPPKKTRLKNAVIIAIGLVAISLVLYAWKLPPFQSAVVSTDNAYVRGQTTVISPQVTGYVTKVYVQDFENVSAGTPLVQIDQRIYQQKVDQAQAQVLAAESNLNNNQQSLTSNQSTVIARNASIANAEAMLKKAQADMARVQELVGLGSLSPREGDQARAALQQAQAAVAEARAQKAVAEQGVKSTHVGKQGLQAAVAQAQAQVQLAQIDLSNTTIKAPQNGRLSEISVKQGQLVNAGTQLMYLVPNHVWVVANFKETQTANIRVGQTAKVRVDALGGAELTGKVERIAPAAGSEFSVIRPDNATGNFVKVAQRIAVRIQIDAKQDLAARLSPGMSVEASVDTGSKP</sequence>
<proteinExistence type="predicted"/>
<dbReference type="Proteomes" id="UP000832011">
    <property type="component" value="Chromosome"/>
</dbReference>
<feature type="region of interest" description="Disordered" evidence="2">
    <location>
        <begin position="1"/>
        <end position="54"/>
    </location>
</feature>
<evidence type="ECO:0000256" key="3">
    <source>
        <dbReference type="SAM" id="Phobius"/>
    </source>
</evidence>
<keyword evidence="1" id="KW-0175">Coiled coil</keyword>
<dbReference type="Pfam" id="PF25954">
    <property type="entry name" value="Beta-barrel_RND_2"/>
    <property type="match status" value="1"/>
</dbReference>
<feature type="transmembrane region" description="Helical" evidence="3">
    <location>
        <begin position="67"/>
        <end position="84"/>
    </location>
</feature>
<keyword evidence="3" id="KW-1133">Transmembrane helix</keyword>
<feature type="coiled-coil region" evidence="1">
    <location>
        <begin position="138"/>
        <end position="266"/>
    </location>
</feature>
<dbReference type="PRINTS" id="PR01490">
    <property type="entry name" value="RTXTOXIND"/>
</dbReference>
<feature type="domain" description="CusB-like barrel-sandwich hybrid" evidence="4">
    <location>
        <begin position="106"/>
        <end position="298"/>
    </location>
</feature>
<feature type="domain" description="CusB-like beta-barrel" evidence="5">
    <location>
        <begin position="305"/>
        <end position="348"/>
    </location>
</feature>
<reference evidence="6 7" key="1">
    <citation type="journal article" date="2022" name="Res Sq">
        <title>Evolution of multicellular longitudinally dividing oral cavity symbionts (Neisseriaceae).</title>
        <authorList>
            <person name="Nyongesa S."/>
            <person name="Weber P."/>
            <person name="Bernet E."/>
            <person name="Pullido F."/>
            <person name="Nieckarz M."/>
            <person name="Delaby M."/>
            <person name="Nieves C."/>
            <person name="Viehboeck T."/>
            <person name="Krause N."/>
            <person name="Rivera-Millot A."/>
            <person name="Nakamura A."/>
            <person name="Vischer N."/>
            <person name="VanNieuwenhze M."/>
            <person name="Brun Y."/>
            <person name="Cava F."/>
            <person name="Bulgheresi S."/>
            <person name="Veyrier F."/>
        </authorList>
    </citation>
    <scope>NUCLEOTIDE SEQUENCE [LARGE SCALE GENOMIC DNA]</scope>
    <source>
        <strain evidence="6 7">SN4</strain>
    </source>
</reference>